<protein>
    <submittedName>
        <fullName evidence="1">TetR/AcrR family transcriptional regulator</fullName>
    </submittedName>
</protein>
<evidence type="ECO:0000313" key="2">
    <source>
        <dbReference type="Proteomes" id="UP000501602"/>
    </source>
</evidence>
<dbReference type="InterPro" id="IPR009057">
    <property type="entry name" value="Homeodomain-like_sf"/>
</dbReference>
<sequence length="208" mass="24059">MSTWQQRGDYLVSIAQHCLQGHSHFDLCRSHLVKASQISRGTIYNHFPCEADLKLAVITAELSHQLAQTKLVEAHFTDSLHQFLYHHCNRLHEVVCKRRFSYVRDLPDEAMLEQASEQYRNTYLRVEQQYSRWNSQCVDAIGIVPGFDRKALVKSYIRGCMIEALDNVHQCGNIMLYQQFSFAVAQLLGHSDKRLPAGQAMLDWFDSQ</sequence>
<proteinExistence type="predicted"/>
<evidence type="ECO:0000313" key="1">
    <source>
        <dbReference type="EMBL" id="QIZ78928.1"/>
    </source>
</evidence>
<gene>
    <name evidence="1" type="ORF">HER31_14755</name>
</gene>
<accession>A0A6H1UJC6</accession>
<dbReference type="EMBL" id="CP051180">
    <property type="protein sequence ID" value="QIZ78928.1"/>
    <property type="molecule type" value="Genomic_DNA"/>
</dbReference>
<dbReference type="AlphaFoldDB" id="A0A6H1UJC6"/>
<reference evidence="1 2" key="1">
    <citation type="submission" date="2020-04" db="EMBL/GenBank/DDBJ databases">
        <title>Ferrimonas sp. S7 isolated from sea water.</title>
        <authorList>
            <person name="Bae S.S."/>
            <person name="Baek K."/>
        </authorList>
    </citation>
    <scope>NUCLEOTIDE SEQUENCE [LARGE SCALE GENOMIC DNA]</scope>
    <source>
        <strain evidence="1 2">S7</strain>
    </source>
</reference>
<dbReference type="KEGG" id="fes:HER31_14755"/>
<dbReference type="Gene3D" id="1.10.357.10">
    <property type="entry name" value="Tetracycline Repressor, domain 2"/>
    <property type="match status" value="1"/>
</dbReference>
<organism evidence="1 2">
    <name type="scientific">Ferrimonas lipolytica</name>
    <dbReference type="NCBI Taxonomy" id="2724191"/>
    <lineage>
        <taxon>Bacteria</taxon>
        <taxon>Pseudomonadati</taxon>
        <taxon>Pseudomonadota</taxon>
        <taxon>Gammaproteobacteria</taxon>
        <taxon>Alteromonadales</taxon>
        <taxon>Ferrimonadaceae</taxon>
        <taxon>Ferrimonas</taxon>
    </lineage>
</organism>
<keyword evidence="2" id="KW-1185">Reference proteome</keyword>
<dbReference type="Proteomes" id="UP000501602">
    <property type="component" value="Chromosome"/>
</dbReference>
<name>A0A6H1UJC6_9GAMM</name>
<dbReference type="SUPFAM" id="SSF46689">
    <property type="entry name" value="Homeodomain-like"/>
    <property type="match status" value="1"/>
</dbReference>